<protein>
    <recommendedName>
        <fullName evidence="5">Indolepyruvate oxidoreductase subunit IorA</fullName>
        <shortName evidence="5">IOR</shortName>
        <ecNumber evidence="5">1.2.7.8</ecNumber>
    </recommendedName>
    <alternativeName>
        <fullName evidence="5">Indolepyruvate ferredoxin oxidoreductase subunit alpha</fullName>
    </alternativeName>
</protein>
<dbReference type="CDD" id="cd02008">
    <property type="entry name" value="TPP_IOR_alpha"/>
    <property type="match status" value="1"/>
</dbReference>
<sequence length="604" mass="65199">MNTKRLMLGNEALAYGLLKNGCQMAYAYPGTPSSEILSAVVALKKEMDLDIHAQWAVNEKVAFETAYAGAQAGLRTAVAMKQVGLNVAADPLMSSVYLGVKGGFVVISADDPGPHSSQTEQDSRLMAVMAKLPVLDPDSPRQAAELAGIAFELSEAFEIPVMLRPTTRVCHSRQSMDVEKIEMTQREAAFEKNPGRWAATPKFRLQLHKELEVKLAKIADYEPTRPRLVSGTAKGGGQAIVLSGVAAANARDIIKERNLDIPVYQVVQPFPLHKEFIKEMDTYDEILVLEETWGVIEMQLADKNRVKGKNTGFISPTGELLPENVEERICAFVGVDYQAPQITMLPGRRPTLCAGCSHRASFYAIKKAAPKGIFTSDIGCYTLGCNLGAVDTVTCMGAGISQAAGFTIAYAKNEKQPPVFSTIGDSTFFHSGIPGLIETVTKKIPYVLVILDNRTTAMTGHQPTPASGRDASGDACIAVNIPDIVKGCGVNFIKTADPYDLPAFINILKEAKAYCQENGPAVVIAEHPCLLDMDRAELKASFKKVIVNRDICDGCGYCVSQFECPALSMDNETEQVCIDPGLCTGCAVCSFVCPKGALVLENQE</sequence>
<accession>A0A328FAI5</accession>
<evidence type="ECO:0000256" key="6">
    <source>
        <dbReference type="PIRSR" id="PIRSR006439-50"/>
    </source>
</evidence>
<dbReference type="Proteomes" id="UP000293902">
    <property type="component" value="Chromosome"/>
</dbReference>
<feature type="binding site" evidence="6">
    <location>
        <position position="583"/>
    </location>
    <ligand>
        <name>[4Fe-4S] cluster</name>
        <dbReference type="ChEBI" id="CHEBI:49883"/>
        <label>2</label>
    </ligand>
</feature>
<keyword evidence="2 5" id="KW-0560">Oxidoreductase</keyword>
<reference evidence="9 10" key="1">
    <citation type="submission" date="2018-06" db="EMBL/GenBank/DDBJ databases">
        <title>Complete Genome Sequence of Desulfobacter hydrogenophilus (DSM3380).</title>
        <authorList>
            <person name="Marietou A."/>
            <person name="Schreiber L."/>
            <person name="Marshall I."/>
            <person name="Jorgensen B."/>
        </authorList>
    </citation>
    <scope>NUCLEOTIDE SEQUENCE [LARGE SCALE GENOMIC DNA]</scope>
    <source>
        <strain evidence="9 10">DSM 3380</strain>
    </source>
</reference>
<feature type="domain" description="4Fe-4S ferredoxin-type" evidence="7">
    <location>
        <begin position="543"/>
        <end position="572"/>
    </location>
</feature>
<gene>
    <name evidence="9" type="ORF">DO021_14875</name>
    <name evidence="8" type="ORF">EYB58_04650</name>
</gene>
<dbReference type="InterPro" id="IPR045025">
    <property type="entry name" value="HACL1-like"/>
</dbReference>
<dbReference type="AlphaFoldDB" id="A0A328FAI5"/>
<dbReference type="PIRSF" id="PIRSF006439">
    <property type="entry name" value="Indolepyruvate_ferr_oxidored"/>
    <property type="match status" value="1"/>
</dbReference>
<dbReference type="Pfam" id="PF01855">
    <property type="entry name" value="POR_N"/>
    <property type="match status" value="1"/>
</dbReference>
<dbReference type="GO" id="GO:0046872">
    <property type="term" value="F:metal ion binding"/>
    <property type="evidence" value="ECO:0007669"/>
    <property type="project" value="UniProtKB-UniRule"/>
</dbReference>
<dbReference type="SUPFAM" id="SSF52518">
    <property type="entry name" value="Thiamin diphosphate-binding fold (THDP-binding)"/>
    <property type="match status" value="2"/>
</dbReference>
<keyword evidence="4 5" id="KW-0411">Iron-sulfur</keyword>
<keyword evidence="5" id="KW-0813">Transport</keyword>
<feature type="domain" description="4Fe-4S ferredoxin-type" evidence="7">
    <location>
        <begin position="574"/>
        <end position="603"/>
    </location>
</feature>
<organism evidence="9 10">
    <name type="scientific">Desulfobacter hydrogenophilus</name>
    <dbReference type="NCBI Taxonomy" id="2291"/>
    <lineage>
        <taxon>Bacteria</taxon>
        <taxon>Pseudomonadati</taxon>
        <taxon>Thermodesulfobacteriota</taxon>
        <taxon>Desulfobacteria</taxon>
        <taxon>Desulfobacterales</taxon>
        <taxon>Desulfobacteraceae</taxon>
        <taxon>Desulfobacter</taxon>
    </lineage>
</organism>
<dbReference type="GO" id="GO:0043805">
    <property type="term" value="F:indolepyruvate ferredoxin oxidoreductase activity"/>
    <property type="evidence" value="ECO:0007669"/>
    <property type="project" value="UniProtKB-UniRule"/>
</dbReference>
<keyword evidence="1 5" id="KW-0479">Metal-binding</keyword>
<feature type="binding site" evidence="6">
    <location>
        <position position="586"/>
    </location>
    <ligand>
        <name>[4Fe-4S] cluster</name>
        <dbReference type="ChEBI" id="CHEBI:49883"/>
        <label>2</label>
    </ligand>
</feature>
<name>A0A328FAI5_9BACT</name>
<dbReference type="EMBL" id="CP036313">
    <property type="protein sequence ID" value="QBH12273.1"/>
    <property type="molecule type" value="Genomic_DNA"/>
</dbReference>
<feature type="binding site" evidence="6">
    <location>
        <position position="552"/>
    </location>
    <ligand>
        <name>[4Fe-4S] cluster</name>
        <dbReference type="ChEBI" id="CHEBI:49883"/>
        <label>1</label>
    </ligand>
</feature>
<dbReference type="FunFam" id="3.40.50.970:FF:000039">
    <property type="entry name" value="Indolepyruvate oxidoreductase subunit IorA"/>
    <property type="match status" value="1"/>
</dbReference>
<dbReference type="PROSITE" id="PS00198">
    <property type="entry name" value="4FE4S_FER_1"/>
    <property type="match status" value="1"/>
</dbReference>
<dbReference type="RefSeq" id="WP_111958062.1">
    <property type="nucleotide sequence ID" value="NZ_CP036313.1"/>
</dbReference>
<evidence type="ECO:0000256" key="2">
    <source>
        <dbReference type="ARBA" id="ARBA00023002"/>
    </source>
</evidence>
<reference evidence="8 11" key="2">
    <citation type="submission" date="2019-02" db="EMBL/GenBank/DDBJ databases">
        <title>Complete genome sequence of Desulfobacter hydrogenophilus AcRS1.</title>
        <authorList>
            <person name="Marietou A."/>
            <person name="Lund M.B."/>
            <person name="Marshall I.P.G."/>
            <person name="Schreiber L."/>
            <person name="Jorgensen B."/>
        </authorList>
    </citation>
    <scope>NUCLEOTIDE SEQUENCE [LARGE SCALE GENOMIC DNA]</scope>
    <source>
        <strain evidence="8 11">AcRS1</strain>
    </source>
</reference>
<evidence type="ECO:0000256" key="3">
    <source>
        <dbReference type="ARBA" id="ARBA00023004"/>
    </source>
</evidence>
<evidence type="ECO:0000256" key="5">
    <source>
        <dbReference type="PIRNR" id="PIRNR006439"/>
    </source>
</evidence>
<dbReference type="Gene3D" id="3.40.50.970">
    <property type="match status" value="2"/>
</dbReference>
<dbReference type="PANTHER" id="PTHR43710">
    <property type="entry name" value="2-HYDROXYACYL-COA LYASE"/>
    <property type="match status" value="1"/>
</dbReference>
<dbReference type="InterPro" id="IPR011766">
    <property type="entry name" value="TPP_enzyme_TPP-bd"/>
</dbReference>
<comment type="cofactor">
    <cofactor evidence="5 6">
        <name>[4Fe-4S] cluster</name>
        <dbReference type="ChEBI" id="CHEBI:49883"/>
    </cofactor>
    <text evidence="5 6">Binds 2 [4Fe-4S] clusters. In this family the first cluster has a non-standard and varying [4Fe-4S] binding motif CX(2)CX(2)CX(4-5)CP.</text>
</comment>
<feature type="binding site" evidence="6">
    <location>
        <position position="558"/>
    </location>
    <ligand>
        <name>[4Fe-4S] cluster</name>
        <dbReference type="ChEBI" id="CHEBI:49883"/>
        <label>1</label>
    </ligand>
</feature>
<evidence type="ECO:0000313" key="8">
    <source>
        <dbReference type="EMBL" id="QBH12273.1"/>
    </source>
</evidence>
<evidence type="ECO:0000313" key="11">
    <source>
        <dbReference type="Proteomes" id="UP000293902"/>
    </source>
</evidence>
<dbReference type="InterPro" id="IPR017721">
    <property type="entry name" value="IorA"/>
</dbReference>
<feature type="binding site" evidence="6">
    <location>
        <position position="593"/>
    </location>
    <ligand>
        <name>[4Fe-4S] cluster</name>
        <dbReference type="ChEBI" id="CHEBI:49883"/>
        <label>1</label>
    </ligand>
</feature>
<dbReference type="Gene3D" id="3.30.70.20">
    <property type="match status" value="1"/>
</dbReference>
<dbReference type="OrthoDB" id="9804603at2"/>
<evidence type="ECO:0000256" key="1">
    <source>
        <dbReference type="ARBA" id="ARBA00022723"/>
    </source>
</evidence>
<keyword evidence="11" id="KW-1185">Reference proteome</keyword>
<keyword evidence="5 6" id="KW-0004">4Fe-4S</keyword>
<dbReference type="EC" id="1.2.7.8" evidence="5"/>
<keyword evidence="9" id="KW-0670">Pyruvate</keyword>
<dbReference type="CDD" id="cd07034">
    <property type="entry name" value="TPP_PYR_PFOR_IOR-alpha_like"/>
    <property type="match status" value="1"/>
</dbReference>
<dbReference type="InterPro" id="IPR029061">
    <property type="entry name" value="THDP-binding"/>
</dbReference>
<dbReference type="GO" id="GO:0044281">
    <property type="term" value="P:small molecule metabolic process"/>
    <property type="evidence" value="ECO:0007669"/>
    <property type="project" value="UniProtKB-ARBA"/>
</dbReference>
<dbReference type="InterPro" id="IPR017896">
    <property type="entry name" value="4Fe4S_Fe-S-bd"/>
</dbReference>
<comment type="catalytic activity">
    <reaction evidence="5">
        <text>indole-3-pyruvate + 2 oxidized [2Fe-2S]-[ferredoxin] + CoA = (indol-3-yl)acetyl-CoA + 2 reduced [2Fe-2S]-[ferredoxin] + CO2 + H(+)</text>
        <dbReference type="Rhea" id="RHEA:12645"/>
        <dbReference type="Rhea" id="RHEA-COMP:10000"/>
        <dbReference type="Rhea" id="RHEA-COMP:10001"/>
        <dbReference type="ChEBI" id="CHEBI:15378"/>
        <dbReference type="ChEBI" id="CHEBI:16526"/>
        <dbReference type="ChEBI" id="CHEBI:17640"/>
        <dbReference type="ChEBI" id="CHEBI:33737"/>
        <dbReference type="ChEBI" id="CHEBI:33738"/>
        <dbReference type="ChEBI" id="CHEBI:57271"/>
        <dbReference type="ChEBI" id="CHEBI:57287"/>
        <dbReference type="EC" id="1.2.7.8"/>
    </reaction>
</comment>
<dbReference type="GO" id="GO:0030976">
    <property type="term" value="F:thiamine pyrophosphate binding"/>
    <property type="evidence" value="ECO:0007669"/>
    <property type="project" value="InterPro"/>
</dbReference>
<dbReference type="InterPro" id="IPR002880">
    <property type="entry name" value="Pyrv_Fd/Flavodoxin_OxRdtase_N"/>
</dbReference>
<proteinExistence type="predicted"/>
<keyword evidence="5" id="KW-0249">Electron transport</keyword>
<dbReference type="PROSITE" id="PS51379">
    <property type="entry name" value="4FE4S_FER_2"/>
    <property type="match status" value="2"/>
</dbReference>
<evidence type="ECO:0000259" key="7">
    <source>
        <dbReference type="PROSITE" id="PS51379"/>
    </source>
</evidence>
<evidence type="ECO:0000256" key="4">
    <source>
        <dbReference type="ARBA" id="ARBA00023014"/>
    </source>
</evidence>
<evidence type="ECO:0000313" key="9">
    <source>
        <dbReference type="EMBL" id="RAM01216.1"/>
    </source>
</evidence>
<dbReference type="EMBL" id="QLNI01000030">
    <property type="protein sequence ID" value="RAM01216.1"/>
    <property type="molecule type" value="Genomic_DNA"/>
</dbReference>
<dbReference type="Proteomes" id="UP000248798">
    <property type="component" value="Unassembled WGS sequence"/>
</dbReference>
<dbReference type="Pfam" id="PF02775">
    <property type="entry name" value="TPP_enzyme_C"/>
    <property type="match status" value="1"/>
</dbReference>
<comment type="function">
    <text evidence="5">Catalyzes the ferredoxin-dependent oxidative decarboxylation of arylpyruvates.</text>
</comment>
<feature type="binding site" evidence="6">
    <location>
        <position position="564"/>
    </location>
    <ligand>
        <name>[4Fe-4S] cluster</name>
        <dbReference type="ChEBI" id="CHEBI:49883"/>
        <label>2</label>
    </ligand>
</feature>
<dbReference type="SUPFAM" id="SSF54862">
    <property type="entry name" value="4Fe-4S ferredoxins"/>
    <property type="match status" value="1"/>
</dbReference>
<dbReference type="InterPro" id="IPR017900">
    <property type="entry name" value="4Fe4S_Fe_S_CS"/>
</dbReference>
<feature type="binding site" evidence="6">
    <location>
        <position position="589"/>
    </location>
    <ligand>
        <name>[4Fe-4S] cluster</name>
        <dbReference type="ChEBI" id="CHEBI:49883"/>
        <label>2</label>
    </ligand>
</feature>
<keyword evidence="3 5" id="KW-0408">Iron</keyword>
<dbReference type="PANTHER" id="PTHR43710:SF7">
    <property type="entry name" value="INDOLEPYRUVATE OXIDOREDUCTASE SUBUNIT IORA"/>
    <property type="match status" value="1"/>
</dbReference>
<dbReference type="GO" id="GO:0051539">
    <property type="term" value="F:4 iron, 4 sulfur cluster binding"/>
    <property type="evidence" value="ECO:0007669"/>
    <property type="project" value="UniProtKB-UniRule"/>
</dbReference>
<feature type="binding site" evidence="6">
    <location>
        <position position="555"/>
    </location>
    <ligand>
        <name>[4Fe-4S] cluster</name>
        <dbReference type="ChEBI" id="CHEBI:49883"/>
        <label>1</label>
    </ligand>
</feature>
<evidence type="ECO:0000313" key="10">
    <source>
        <dbReference type="Proteomes" id="UP000248798"/>
    </source>
</evidence>